<keyword evidence="16" id="KW-1185">Reference proteome</keyword>
<keyword evidence="12" id="KW-0325">Glycoprotein</keyword>
<dbReference type="Gene3D" id="3.30.43.10">
    <property type="entry name" value="Uridine Diphospho-n-acetylenolpyruvylglucosamine Reductase, domain 2"/>
    <property type="match status" value="1"/>
</dbReference>
<dbReference type="InterPro" id="IPR016169">
    <property type="entry name" value="FAD-bd_PCMH_sub2"/>
</dbReference>
<sequence length="546" mass="61075">MKELVSILFLLLLALLVSISNAKVTKPNVGNFLRCLRYRNSPGIPITEALYTHNNSIFASSYFSYTNNKRYANPNNTNLIAIVAAKHESHVQATVVCAKSYGVQLRIRSGGHDFEGLSYNSYVPFVILDMHNLRSITVDVSKKKAWVQAGANLGELNTKIAEANKTLAFAAGVCPSVGVGGHISGGGYGNLIRKHGISVDHVVDAKLVDTNGNILNRATMGEDLFWAIRGGGSASFGVILAYKINLVKIPEILTVFKVNKTLEQGGTDVLYKWQLVASKLPEELFLRAMPQITFGESGEKTITVKFYAQFLGRAEKLMAIINKSLPELELKREDCYEMSWLNTMTFWMNYPVGTPASVLLNKVAGPPGLFYKCKSDYVKKPIPKEGIEKMWKTMLKFNNAFMEWNPYGGVMDRIPTNATAFPHRKGNLFKIQYFALWPDANATDTHLGLMKELYDVAEPYVSSNPREAFLNYRDLDIGSNPSGETSVKEAKIYGSKYFLGNLKRLMETKTKYDPDNFFKNEQSIPPVHVMYNFFNNEQSIPPLRAM</sequence>
<keyword evidence="9" id="KW-0274">FAD</keyword>
<dbReference type="SUPFAM" id="SSF56176">
    <property type="entry name" value="FAD-binding/transporter-associated domain-like"/>
    <property type="match status" value="1"/>
</dbReference>
<dbReference type="InterPro" id="IPR012951">
    <property type="entry name" value="BBE"/>
</dbReference>
<protein>
    <recommendedName>
        <fullName evidence="14">FAD-binding PCMH-type domain-containing protein</fullName>
    </recommendedName>
</protein>
<evidence type="ECO:0000256" key="8">
    <source>
        <dbReference type="ARBA" id="ARBA00022741"/>
    </source>
</evidence>
<comment type="cofactor">
    <cofactor evidence="1">
        <name>FAD</name>
        <dbReference type="ChEBI" id="CHEBI:57692"/>
    </cofactor>
</comment>
<dbReference type="Pfam" id="PF08031">
    <property type="entry name" value="BBE"/>
    <property type="match status" value="1"/>
</dbReference>
<dbReference type="InterPro" id="IPR016167">
    <property type="entry name" value="FAD-bd_PCMH_sub1"/>
</dbReference>
<evidence type="ECO:0000256" key="3">
    <source>
        <dbReference type="ARBA" id="ARBA00005466"/>
    </source>
</evidence>
<evidence type="ECO:0000256" key="12">
    <source>
        <dbReference type="ARBA" id="ARBA00023180"/>
    </source>
</evidence>
<feature type="domain" description="FAD-binding PCMH-type" evidence="14">
    <location>
        <begin position="75"/>
        <end position="249"/>
    </location>
</feature>
<feature type="signal peptide" evidence="13">
    <location>
        <begin position="1"/>
        <end position="22"/>
    </location>
</feature>
<dbReference type="InterPro" id="IPR016166">
    <property type="entry name" value="FAD-bd_PCMH"/>
</dbReference>
<keyword evidence="7 13" id="KW-0732">Signal</keyword>
<dbReference type="GO" id="GO:0071949">
    <property type="term" value="F:FAD binding"/>
    <property type="evidence" value="ECO:0007669"/>
    <property type="project" value="InterPro"/>
</dbReference>
<gene>
    <name evidence="15" type="ordered locus">AALP_Aa7g032000</name>
</gene>
<dbReference type="PROSITE" id="PS51387">
    <property type="entry name" value="FAD_PCMH"/>
    <property type="match status" value="1"/>
</dbReference>
<name>A0A087GFM3_ARAAL</name>
<evidence type="ECO:0000256" key="1">
    <source>
        <dbReference type="ARBA" id="ARBA00001974"/>
    </source>
</evidence>
<reference evidence="16" key="1">
    <citation type="journal article" date="2015" name="Nat. Plants">
        <title>Genome expansion of Arabis alpina linked with retrotransposition and reduced symmetric DNA methylation.</title>
        <authorList>
            <person name="Willing E.M."/>
            <person name="Rawat V."/>
            <person name="Mandakova T."/>
            <person name="Maumus F."/>
            <person name="James G.V."/>
            <person name="Nordstroem K.J."/>
            <person name="Becker C."/>
            <person name="Warthmann N."/>
            <person name="Chica C."/>
            <person name="Szarzynska B."/>
            <person name="Zytnicki M."/>
            <person name="Albani M.C."/>
            <person name="Kiefer C."/>
            <person name="Bergonzi S."/>
            <person name="Castaings L."/>
            <person name="Mateos J.L."/>
            <person name="Berns M.C."/>
            <person name="Bujdoso N."/>
            <person name="Piofczyk T."/>
            <person name="de Lorenzo L."/>
            <person name="Barrero-Sicilia C."/>
            <person name="Mateos I."/>
            <person name="Piednoel M."/>
            <person name="Hagmann J."/>
            <person name="Chen-Min-Tao R."/>
            <person name="Iglesias-Fernandez R."/>
            <person name="Schuster S.C."/>
            <person name="Alonso-Blanco C."/>
            <person name="Roudier F."/>
            <person name="Carbonero P."/>
            <person name="Paz-Ares J."/>
            <person name="Davis S.J."/>
            <person name="Pecinka A."/>
            <person name="Quesneville H."/>
            <person name="Colot V."/>
            <person name="Lysak M.A."/>
            <person name="Weigel D."/>
            <person name="Coupland G."/>
            <person name="Schneeberger K."/>
        </authorList>
    </citation>
    <scope>NUCLEOTIDE SEQUENCE [LARGE SCALE GENOMIC DNA]</scope>
    <source>
        <strain evidence="16">cv. Pajares</strain>
    </source>
</reference>
<evidence type="ECO:0000256" key="10">
    <source>
        <dbReference type="ARBA" id="ARBA00023002"/>
    </source>
</evidence>
<keyword evidence="8" id="KW-0547">Nucleotide-binding</keyword>
<keyword evidence="11" id="KW-1015">Disulfide bond</keyword>
<evidence type="ECO:0000256" key="11">
    <source>
        <dbReference type="ARBA" id="ARBA00023157"/>
    </source>
</evidence>
<feature type="chain" id="PRO_5001822045" description="FAD-binding PCMH-type domain-containing protein" evidence="13">
    <location>
        <begin position="23"/>
        <end position="546"/>
    </location>
</feature>
<dbReference type="PANTHER" id="PTHR32448">
    <property type="entry name" value="OS08G0158400 PROTEIN"/>
    <property type="match status" value="1"/>
</dbReference>
<dbReference type="OrthoDB" id="407275at2759"/>
<evidence type="ECO:0000256" key="5">
    <source>
        <dbReference type="ARBA" id="ARBA00022525"/>
    </source>
</evidence>
<evidence type="ECO:0000313" key="16">
    <source>
        <dbReference type="Proteomes" id="UP000029120"/>
    </source>
</evidence>
<evidence type="ECO:0000259" key="14">
    <source>
        <dbReference type="PROSITE" id="PS51387"/>
    </source>
</evidence>
<dbReference type="Pfam" id="PF01565">
    <property type="entry name" value="FAD_binding_4"/>
    <property type="match status" value="1"/>
</dbReference>
<proteinExistence type="inferred from homology"/>
<dbReference type="eggNOG" id="ENOG502QVGN">
    <property type="taxonomic scope" value="Eukaryota"/>
</dbReference>
<dbReference type="OMA" id="ANESKGH"/>
<dbReference type="Gramene" id="KFK28675">
    <property type="protein sequence ID" value="KFK28675"/>
    <property type="gene ID" value="AALP_AA7G032000"/>
</dbReference>
<dbReference type="Gene3D" id="3.40.462.20">
    <property type="match status" value="1"/>
</dbReference>
<dbReference type="EMBL" id="CM002875">
    <property type="protein sequence ID" value="KFK28675.1"/>
    <property type="molecule type" value="Genomic_DNA"/>
</dbReference>
<organism evidence="15 16">
    <name type="scientific">Arabis alpina</name>
    <name type="common">Alpine rock-cress</name>
    <dbReference type="NCBI Taxonomy" id="50452"/>
    <lineage>
        <taxon>Eukaryota</taxon>
        <taxon>Viridiplantae</taxon>
        <taxon>Streptophyta</taxon>
        <taxon>Embryophyta</taxon>
        <taxon>Tracheophyta</taxon>
        <taxon>Spermatophyta</taxon>
        <taxon>Magnoliopsida</taxon>
        <taxon>eudicotyledons</taxon>
        <taxon>Gunneridae</taxon>
        <taxon>Pentapetalae</taxon>
        <taxon>rosids</taxon>
        <taxon>malvids</taxon>
        <taxon>Brassicales</taxon>
        <taxon>Brassicaceae</taxon>
        <taxon>Arabideae</taxon>
        <taxon>Arabis</taxon>
    </lineage>
</organism>
<keyword evidence="4" id="KW-0134">Cell wall</keyword>
<dbReference type="FunFam" id="3.30.43.10:FF:000004">
    <property type="entry name" value="Berberine bridge enzyme-like 15"/>
    <property type="match status" value="1"/>
</dbReference>
<evidence type="ECO:0000256" key="6">
    <source>
        <dbReference type="ARBA" id="ARBA00022630"/>
    </source>
</evidence>
<evidence type="ECO:0000256" key="4">
    <source>
        <dbReference type="ARBA" id="ARBA00022512"/>
    </source>
</evidence>
<accession>A0A087GFM3</accession>
<evidence type="ECO:0000256" key="2">
    <source>
        <dbReference type="ARBA" id="ARBA00004191"/>
    </source>
</evidence>
<keyword evidence="6" id="KW-0285">Flavoprotein</keyword>
<dbReference type="InterPro" id="IPR036318">
    <property type="entry name" value="FAD-bd_PCMH-like_sf"/>
</dbReference>
<keyword evidence="10" id="KW-0560">Oxidoreductase</keyword>
<evidence type="ECO:0000256" key="13">
    <source>
        <dbReference type="SAM" id="SignalP"/>
    </source>
</evidence>
<keyword evidence="5" id="KW-0964">Secreted</keyword>
<comment type="similarity">
    <text evidence="3">Belongs to the oxygen-dependent FAD-linked oxidoreductase family.</text>
</comment>
<dbReference type="Proteomes" id="UP000029120">
    <property type="component" value="Chromosome 7"/>
</dbReference>
<evidence type="ECO:0000313" key="15">
    <source>
        <dbReference type="EMBL" id="KFK28675.1"/>
    </source>
</evidence>
<evidence type="ECO:0000256" key="7">
    <source>
        <dbReference type="ARBA" id="ARBA00022729"/>
    </source>
</evidence>
<dbReference type="Gene3D" id="3.30.465.10">
    <property type="match status" value="1"/>
</dbReference>
<dbReference type="AlphaFoldDB" id="A0A087GFM3"/>
<evidence type="ECO:0000256" key="9">
    <source>
        <dbReference type="ARBA" id="ARBA00022827"/>
    </source>
</evidence>
<dbReference type="InterPro" id="IPR006094">
    <property type="entry name" value="Oxid_FAD_bind_N"/>
</dbReference>
<comment type="subcellular location">
    <subcellularLocation>
        <location evidence="2">Secreted</location>
        <location evidence="2">Cell wall</location>
    </subcellularLocation>
</comment>
<dbReference type="GO" id="GO:0016491">
    <property type="term" value="F:oxidoreductase activity"/>
    <property type="evidence" value="ECO:0007669"/>
    <property type="project" value="UniProtKB-KW"/>
</dbReference>